<dbReference type="FunFam" id="3.30.160.60:FF:000912">
    <property type="entry name" value="Zinc finger protein 660"/>
    <property type="match status" value="1"/>
</dbReference>
<reference evidence="14 15" key="1">
    <citation type="journal article" date="2021" name="Cell">
        <title>Tracing the genetic footprints of vertebrate landing in non-teleost ray-finned fishes.</title>
        <authorList>
            <person name="Bi X."/>
            <person name="Wang K."/>
            <person name="Yang L."/>
            <person name="Pan H."/>
            <person name="Jiang H."/>
            <person name="Wei Q."/>
            <person name="Fang M."/>
            <person name="Yu H."/>
            <person name="Zhu C."/>
            <person name="Cai Y."/>
            <person name="He Y."/>
            <person name="Gan X."/>
            <person name="Zeng H."/>
            <person name="Yu D."/>
            <person name="Zhu Y."/>
            <person name="Jiang H."/>
            <person name="Qiu Q."/>
            <person name="Yang H."/>
            <person name="Zhang Y.E."/>
            <person name="Wang W."/>
            <person name="Zhu M."/>
            <person name="He S."/>
            <person name="Zhang G."/>
        </authorList>
    </citation>
    <scope>NUCLEOTIDE SEQUENCE [LARGE SCALE GENOMIC DNA]</scope>
    <source>
        <strain evidence="14">Bchr_013</strain>
    </source>
</reference>
<feature type="domain" description="C2H2-type" evidence="13">
    <location>
        <begin position="562"/>
        <end position="589"/>
    </location>
</feature>
<dbReference type="FunFam" id="3.30.160.60:FF:000100">
    <property type="entry name" value="Zinc finger 45-like"/>
    <property type="match status" value="1"/>
</dbReference>
<keyword evidence="4" id="KW-0677">Repeat</keyword>
<gene>
    <name evidence="14" type="primary">Prdm9</name>
    <name evidence="14" type="ORF">GTO96_0002603</name>
</gene>
<evidence type="ECO:0000256" key="1">
    <source>
        <dbReference type="ARBA" id="ARBA00004123"/>
    </source>
</evidence>
<evidence type="ECO:0000256" key="5">
    <source>
        <dbReference type="ARBA" id="ARBA00022771"/>
    </source>
</evidence>
<dbReference type="GO" id="GO:0045944">
    <property type="term" value="P:positive regulation of transcription by RNA polymerase II"/>
    <property type="evidence" value="ECO:0007669"/>
    <property type="project" value="UniProtKB-ARBA"/>
</dbReference>
<dbReference type="GO" id="GO:0000981">
    <property type="term" value="F:DNA-binding transcription factor activity, RNA polymerase II-specific"/>
    <property type="evidence" value="ECO:0007669"/>
    <property type="project" value="TreeGrafter"/>
</dbReference>
<feature type="domain" description="C2H2-type" evidence="13">
    <location>
        <begin position="530"/>
        <end position="561"/>
    </location>
</feature>
<sequence>MSCEVSPASFNGQLSSTIKREVTATSRAVLEEFLDCLDQELAAFIVARDRHCSSIQDKRAQSENRLSLFVEEAARAAVEVVLAQFADFVDGRCADFQLCLETFDIKELDSLKMQLDTLRKDLFTVRRYRGSADGVIADTAWTAGHSAAGTHDKEEDDFSGDERLLSLKVIHMDDSFGREENTRDSLQLTTQLCSPEKECCEQNSKHTKGDDPKVDTSLTEEDHIQQVLVCIKEECCVEDSAPIKEEDCDEDSVHIKEESLDQKPVPIKGEDWEEVSIQCDIFDSEVESASAEDEESVLENSLLHLEHRQDSPLRKPQHQRTEEAKSGETMTKVMEEKNCSLKFAAQAEQLSDSTVAQHHCFLCGKKFKQKGHLHEHQRIHTGEKPYCCTECGKRFMKKSHFRRHQIIHTGEKPYSCADCGKRFTMKTGLQQHQRTHTEEKPYSCTKCGKKFTLKSYLQKHKVTHNEDKPYSCNECGKKFIQKIYLQEHQRIHTGEKPHCCSECGKGFTLKRNLKRHLQQHPTVDTREKPHCCGECGNRFTLKRNLKRHLQQHQAVNTGEDPYSCTECGKTFTLKGNLQQHQRIHTGEKPYCCRECGERFTWKSSLISHLRCHSGEKQAMKR</sequence>
<protein>
    <submittedName>
        <fullName evidence="14">PRDM9 methyltransferase</fullName>
    </submittedName>
</protein>
<dbReference type="PANTHER" id="PTHR19818:SF158">
    <property type="entry name" value="C2H2-TYPE DOMAIN-CONTAINING PROTEIN-RELATED"/>
    <property type="match status" value="1"/>
</dbReference>
<dbReference type="FunFam" id="3.30.160.60:FF:002716">
    <property type="entry name" value="Zinc finger protein 212"/>
    <property type="match status" value="1"/>
</dbReference>
<dbReference type="GO" id="GO:0000978">
    <property type="term" value="F:RNA polymerase II cis-regulatory region sequence-specific DNA binding"/>
    <property type="evidence" value="ECO:0007669"/>
    <property type="project" value="TreeGrafter"/>
</dbReference>
<organism evidence="14 15">
    <name type="scientific">Polypterus senegalus</name>
    <name type="common">Senegal bichir</name>
    <dbReference type="NCBI Taxonomy" id="55291"/>
    <lineage>
        <taxon>Eukaryota</taxon>
        <taxon>Metazoa</taxon>
        <taxon>Chordata</taxon>
        <taxon>Craniata</taxon>
        <taxon>Vertebrata</taxon>
        <taxon>Euteleostomi</taxon>
        <taxon>Actinopterygii</taxon>
        <taxon>Polypteriformes</taxon>
        <taxon>Polypteridae</taxon>
        <taxon>Polypterus</taxon>
    </lineage>
</organism>
<keyword evidence="9" id="KW-0804">Transcription</keyword>
<dbReference type="GO" id="GO:0032259">
    <property type="term" value="P:methylation"/>
    <property type="evidence" value="ECO:0007669"/>
    <property type="project" value="UniProtKB-KW"/>
</dbReference>
<evidence type="ECO:0000259" key="13">
    <source>
        <dbReference type="PROSITE" id="PS50157"/>
    </source>
</evidence>
<dbReference type="FunFam" id="3.30.160.60:FF:000688">
    <property type="entry name" value="zinc finger protein 197 isoform X1"/>
    <property type="match status" value="1"/>
</dbReference>
<evidence type="ECO:0000256" key="12">
    <source>
        <dbReference type="SAM" id="MobiDB-lite"/>
    </source>
</evidence>
<feature type="domain" description="C2H2-type" evidence="13">
    <location>
        <begin position="590"/>
        <end position="617"/>
    </location>
</feature>
<feature type="domain" description="C2H2-type" evidence="13">
    <location>
        <begin position="442"/>
        <end position="469"/>
    </location>
</feature>
<dbReference type="FunFam" id="3.30.160.60:FF:001498">
    <property type="entry name" value="Zinc finger protein 404"/>
    <property type="match status" value="1"/>
</dbReference>
<evidence type="ECO:0000313" key="15">
    <source>
        <dbReference type="Proteomes" id="UP000886611"/>
    </source>
</evidence>
<feature type="domain" description="C2H2-type" evidence="13">
    <location>
        <begin position="470"/>
        <end position="497"/>
    </location>
</feature>
<dbReference type="Gene3D" id="3.30.160.60">
    <property type="entry name" value="Classic Zinc Finger"/>
    <property type="match status" value="9"/>
</dbReference>
<accession>A0A8X7X928</accession>
<dbReference type="GO" id="GO:0045596">
    <property type="term" value="P:negative regulation of cell differentiation"/>
    <property type="evidence" value="ECO:0007669"/>
    <property type="project" value="UniProtKB-ARBA"/>
</dbReference>
<keyword evidence="5 11" id="KW-0863">Zinc-finger</keyword>
<dbReference type="InterPro" id="IPR036236">
    <property type="entry name" value="Znf_C2H2_sf"/>
</dbReference>
<comment type="caution">
    <text evidence="14">The sequence shown here is derived from an EMBL/GenBank/DDBJ whole genome shotgun (WGS) entry which is preliminary data.</text>
</comment>
<dbReference type="OrthoDB" id="427030at2759"/>
<dbReference type="GO" id="GO:0008168">
    <property type="term" value="F:methyltransferase activity"/>
    <property type="evidence" value="ECO:0007669"/>
    <property type="project" value="UniProtKB-KW"/>
</dbReference>
<dbReference type="InterPro" id="IPR050329">
    <property type="entry name" value="GLI_C2H2-zinc-finger"/>
</dbReference>
<dbReference type="GO" id="GO:0005634">
    <property type="term" value="C:nucleus"/>
    <property type="evidence" value="ECO:0007669"/>
    <property type="project" value="UniProtKB-SubCell"/>
</dbReference>
<feature type="domain" description="C2H2-type" evidence="13">
    <location>
        <begin position="386"/>
        <end position="413"/>
    </location>
</feature>
<keyword evidence="14" id="KW-0489">Methyltransferase</keyword>
<keyword evidence="8" id="KW-0238">DNA-binding</keyword>
<feature type="non-terminal residue" evidence="14">
    <location>
        <position position="1"/>
    </location>
</feature>
<dbReference type="SMART" id="SM00355">
    <property type="entry name" value="ZnF_C2H2"/>
    <property type="match status" value="9"/>
</dbReference>
<name>A0A8X7X928_POLSE</name>
<evidence type="ECO:0000256" key="8">
    <source>
        <dbReference type="ARBA" id="ARBA00023125"/>
    </source>
</evidence>
<feature type="region of interest" description="Disordered" evidence="12">
    <location>
        <begin position="306"/>
        <end position="330"/>
    </location>
</feature>
<evidence type="ECO:0000256" key="2">
    <source>
        <dbReference type="ARBA" id="ARBA00006991"/>
    </source>
</evidence>
<feature type="domain" description="C2H2-type" evidence="13">
    <location>
        <begin position="414"/>
        <end position="441"/>
    </location>
</feature>
<evidence type="ECO:0000256" key="3">
    <source>
        <dbReference type="ARBA" id="ARBA00022723"/>
    </source>
</evidence>
<keyword evidence="14" id="KW-0808">Transferase</keyword>
<dbReference type="FunFam" id="3.30.160.60:FF:002343">
    <property type="entry name" value="Zinc finger protein 33A"/>
    <property type="match status" value="2"/>
</dbReference>
<keyword evidence="10" id="KW-0539">Nucleus</keyword>
<dbReference type="PROSITE" id="PS50157">
    <property type="entry name" value="ZINC_FINGER_C2H2_2"/>
    <property type="match status" value="9"/>
</dbReference>
<feature type="domain" description="C2H2-type" evidence="13">
    <location>
        <begin position="498"/>
        <end position="529"/>
    </location>
</feature>
<dbReference type="AlphaFoldDB" id="A0A8X7X928"/>
<feature type="domain" description="C2H2-type" evidence="13">
    <location>
        <begin position="358"/>
        <end position="385"/>
    </location>
</feature>
<dbReference type="FunFam" id="3.30.160.60:FF:002063">
    <property type="entry name" value="RB associated KRAB zinc finger"/>
    <property type="match status" value="1"/>
</dbReference>
<evidence type="ECO:0000256" key="7">
    <source>
        <dbReference type="ARBA" id="ARBA00023015"/>
    </source>
</evidence>
<dbReference type="PROSITE" id="PS00028">
    <property type="entry name" value="ZINC_FINGER_C2H2_1"/>
    <property type="match status" value="9"/>
</dbReference>
<evidence type="ECO:0000256" key="11">
    <source>
        <dbReference type="PROSITE-ProRule" id="PRU00042"/>
    </source>
</evidence>
<evidence type="ECO:0000256" key="4">
    <source>
        <dbReference type="ARBA" id="ARBA00022737"/>
    </source>
</evidence>
<dbReference type="SUPFAM" id="SSF57667">
    <property type="entry name" value="beta-beta-alpha zinc fingers"/>
    <property type="match status" value="6"/>
</dbReference>
<evidence type="ECO:0000256" key="6">
    <source>
        <dbReference type="ARBA" id="ARBA00022833"/>
    </source>
</evidence>
<proteinExistence type="inferred from homology"/>
<dbReference type="FunFam" id="3.30.160.60:FF:000770">
    <property type="entry name" value="zinc finger protein 16"/>
    <property type="match status" value="1"/>
</dbReference>
<evidence type="ECO:0000256" key="10">
    <source>
        <dbReference type="ARBA" id="ARBA00023242"/>
    </source>
</evidence>
<feature type="non-terminal residue" evidence="14">
    <location>
        <position position="621"/>
    </location>
</feature>
<evidence type="ECO:0000313" key="14">
    <source>
        <dbReference type="EMBL" id="KAG2464550.1"/>
    </source>
</evidence>
<keyword evidence="3" id="KW-0479">Metal-binding</keyword>
<feature type="compositionally biased region" description="Basic and acidic residues" evidence="12">
    <location>
        <begin position="306"/>
        <end position="326"/>
    </location>
</feature>
<keyword evidence="7" id="KW-0805">Transcription regulation</keyword>
<dbReference type="Proteomes" id="UP000886611">
    <property type="component" value="Unassembled WGS sequence"/>
</dbReference>
<dbReference type="InterPro" id="IPR013087">
    <property type="entry name" value="Znf_C2H2_type"/>
</dbReference>
<dbReference type="Pfam" id="PF00096">
    <property type="entry name" value="zf-C2H2"/>
    <property type="match status" value="6"/>
</dbReference>
<evidence type="ECO:0000256" key="9">
    <source>
        <dbReference type="ARBA" id="ARBA00023163"/>
    </source>
</evidence>
<comment type="subcellular location">
    <subcellularLocation>
        <location evidence="1">Nucleus</location>
    </subcellularLocation>
</comment>
<keyword evidence="15" id="KW-1185">Reference proteome</keyword>
<keyword evidence="6" id="KW-0862">Zinc</keyword>
<dbReference type="EMBL" id="JAATIS010003638">
    <property type="protein sequence ID" value="KAG2464550.1"/>
    <property type="molecule type" value="Genomic_DNA"/>
</dbReference>
<dbReference type="GO" id="GO:0008270">
    <property type="term" value="F:zinc ion binding"/>
    <property type="evidence" value="ECO:0007669"/>
    <property type="project" value="UniProtKB-KW"/>
</dbReference>
<comment type="similarity">
    <text evidence="2">Belongs to the krueppel C2H2-type zinc-finger protein family.</text>
</comment>
<dbReference type="PANTHER" id="PTHR19818">
    <property type="entry name" value="ZINC FINGER PROTEIN ZIC AND GLI"/>
    <property type="match status" value="1"/>
</dbReference>